<evidence type="ECO:0000256" key="4">
    <source>
        <dbReference type="PROSITE-ProRule" id="PRU00335"/>
    </source>
</evidence>
<dbReference type="Pfam" id="PF00440">
    <property type="entry name" value="TetR_N"/>
    <property type="match status" value="1"/>
</dbReference>
<dbReference type="PANTHER" id="PTHR30055:SF234">
    <property type="entry name" value="HTH-TYPE TRANSCRIPTIONAL REGULATOR BETI"/>
    <property type="match status" value="1"/>
</dbReference>
<dbReference type="Gene3D" id="1.10.357.10">
    <property type="entry name" value="Tetracycline Repressor, domain 2"/>
    <property type="match status" value="1"/>
</dbReference>
<keyword evidence="1" id="KW-0805">Transcription regulation</keyword>
<dbReference type="SUPFAM" id="SSF46689">
    <property type="entry name" value="Homeodomain-like"/>
    <property type="match status" value="1"/>
</dbReference>
<evidence type="ECO:0000313" key="7">
    <source>
        <dbReference type="EMBL" id="MFD1307473.1"/>
    </source>
</evidence>
<keyword evidence="2 4" id="KW-0238">DNA-binding</keyword>
<evidence type="ECO:0000256" key="5">
    <source>
        <dbReference type="SAM" id="MobiDB-lite"/>
    </source>
</evidence>
<evidence type="ECO:0000259" key="6">
    <source>
        <dbReference type="PROSITE" id="PS50977"/>
    </source>
</evidence>
<dbReference type="PROSITE" id="PS50977">
    <property type="entry name" value="HTH_TETR_2"/>
    <property type="match status" value="1"/>
</dbReference>
<name>A0ABW3XEM5_9ACTN</name>
<dbReference type="Proteomes" id="UP001597058">
    <property type="component" value="Unassembled WGS sequence"/>
</dbReference>
<sequence>MTTADEQSTGRKYEMRRRADTMSETRNRITGAAIELHGTVGPARTTIAGIASLAGVQRHTVYRHFPTEEDLFSACSTEYWQRNPWPDLTRWQEIPSPNERAVGALGDLYRFYDAVEAMLTNVLRDGDHIPGIRPSVDSYEEKIDAITQVLIAGYSPAPAARPTLTAAVRHAAAFSTWQSLVRANGLEVGTAAALMAALLQTAAQPLDGLRAGALRG</sequence>
<proteinExistence type="predicted"/>
<dbReference type="PANTHER" id="PTHR30055">
    <property type="entry name" value="HTH-TYPE TRANSCRIPTIONAL REGULATOR RUTR"/>
    <property type="match status" value="1"/>
</dbReference>
<dbReference type="InterPro" id="IPR009057">
    <property type="entry name" value="Homeodomain-like_sf"/>
</dbReference>
<evidence type="ECO:0000256" key="2">
    <source>
        <dbReference type="ARBA" id="ARBA00023125"/>
    </source>
</evidence>
<keyword evidence="8" id="KW-1185">Reference proteome</keyword>
<feature type="region of interest" description="Disordered" evidence="5">
    <location>
        <begin position="1"/>
        <end position="24"/>
    </location>
</feature>
<evidence type="ECO:0000256" key="3">
    <source>
        <dbReference type="ARBA" id="ARBA00023163"/>
    </source>
</evidence>
<feature type="domain" description="HTH tetR-type" evidence="6">
    <location>
        <begin position="23"/>
        <end position="83"/>
    </location>
</feature>
<feature type="DNA-binding region" description="H-T-H motif" evidence="4">
    <location>
        <begin position="46"/>
        <end position="65"/>
    </location>
</feature>
<accession>A0ABW3XEM5</accession>
<dbReference type="InterPro" id="IPR050109">
    <property type="entry name" value="HTH-type_TetR-like_transc_reg"/>
</dbReference>
<dbReference type="EMBL" id="JBHTMM010000018">
    <property type="protein sequence ID" value="MFD1307473.1"/>
    <property type="molecule type" value="Genomic_DNA"/>
</dbReference>
<evidence type="ECO:0000256" key="1">
    <source>
        <dbReference type="ARBA" id="ARBA00023015"/>
    </source>
</evidence>
<reference evidence="8" key="1">
    <citation type="journal article" date="2019" name="Int. J. Syst. Evol. Microbiol.">
        <title>The Global Catalogue of Microorganisms (GCM) 10K type strain sequencing project: providing services to taxonomists for standard genome sequencing and annotation.</title>
        <authorList>
            <consortium name="The Broad Institute Genomics Platform"/>
            <consortium name="The Broad Institute Genome Sequencing Center for Infectious Disease"/>
            <person name="Wu L."/>
            <person name="Ma J."/>
        </authorList>
    </citation>
    <scope>NUCLEOTIDE SEQUENCE [LARGE SCALE GENOMIC DNA]</scope>
    <source>
        <strain evidence="8">CGMCC 4.7020</strain>
    </source>
</reference>
<feature type="compositionally biased region" description="Basic and acidic residues" evidence="5">
    <location>
        <begin position="8"/>
        <end position="24"/>
    </location>
</feature>
<protein>
    <submittedName>
        <fullName evidence="7">TetR/AcrR family transcriptional regulator</fullName>
    </submittedName>
</protein>
<gene>
    <name evidence="7" type="ORF">ACFQ5X_16655</name>
</gene>
<dbReference type="InterPro" id="IPR001647">
    <property type="entry name" value="HTH_TetR"/>
</dbReference>
<organism evidence="7 8">
    <name type="scientific">Streptomyces kaempferi</name>
    <dbReference type="NCBI Taxonomy" id="333725"/>
    <lineage>
        <taxon>Bacteria</taxon>
        <taxon>Bacillati</taxon>
        <taxon>Actinomycetota</taxon>
        <taxon>Actinomycetes</taxon>
        <taxon>Kitasatosporales</taxon>
        <taxon>Streptomycetaceae</taxon>
        <taxon>Streptomyces</taxon>
    </lineage>
</organism>
<comment type="caution">
    <text evidence="7">The sequence shown here is derived from an EMBL/GenBank/DDBJ whole genome shotgun (WGS) entry which is preliminary data.</text>
</comment>
<dbReference type="PRINTS" id="PR00455">
    <property type="entry name" value="HTHTETR"/>
</dbReference>
<keyword evidence="3" id="KW-0804">Transcription</keyword>
<dbReference type="RefSeq" id="WP_329527745.1">
    <property type="nucleotide sequence ID" value="NZ_JBHSKH010000023.1"/>
</dbReference>
<evidence type="ECO:0000313" key="8">
    <source>
        <dbReference type="Proteomes" id="UP001597058"/>
    </source>
</evidence>